<evidence type="ECO:0000256" key="2">
    <source>
        <dbReference type="ARBA" id="ARBA00023136"/>
    </source>
</evidence>
<keyword evidence="2 6" id="KW-0472">Membrane</keyword>
<evidence type="ECO:0000256" key="4">
    <source>
        <dbReference type="ARBA" id="ARBA00023237"/>
    </source>
</evidence>
<gene>
    <name evidence="6" type="primary">lptE</name>
    <name evidence="8" type="ORF">IFO67_17110</name>
</gene>
<dbReference type="Gene3D" id="3.30.160.150">
    <property type="entry name" value="Lipoprotein like domain"/>
    <property type="match status" value="1"/>
</dbReference>
<evidence type="ECO:0000313" key="9">
    <source>
        <dbReference type="Proteomes" id="UP000603602"/>
    </source>
</evidence>
<comment type="caution">
    <text evidence="8">The sequence shown here is derived from an EMBL/GenBank/DDBJ whole genome shotgun (WGS) entry which is preliminary data.</text>
</comment>
<keyword evidence="1 6" id="KW-0732">Signal</keyword>
<dbReference type="EMBL" id="JACYTO010000002">
    <property type="protein sequence ID" value="MBD8504613.1"/>
    <property type="molecule type" value="Genomic_DNA"/>
</dbReference>
<feature type="signal peptide" evidence="7">
    <location>
        <begin position="1"/>
        <end position="23"/>
    </location>
</feature>
<name>A0ABR9BE37_9RHOO</name>
<feature type="chain" id="PRO_5046776119" description="LPS-assembly lipoprotein LptE" evidence="7">
    <location>
        <begin position="24"/>
        <end position="168"/>
    </location>
</feature>
<dbReference type="InterPro" id="IPR007485">
    <property type="entry name" value="LPS_assembly_LptE"/>
</dbReference>
<keyword evidence="3 6" id="KW-0564">Palmitate</keyword>
<comment type="subunit">
    <text evidence="6">Component of the lipopolysaccharide transport and assembly complex. Interacts with LptD.</text>
</comment>
<dbReference type="PROSITE" id="PS51257">
    <property type="entry name" value="PROKAR_LIPOPROTEIN"/>
    <property type="match status" value="1"/>
</dbReference>
<evidence type="ECO:0000256" key="7">
    <source>
        <dbReference type="SAM" id="SignalP"/>
    </source>
</evidence>
<keyword evidence="9" id="KW-1185">Reference proteome</keyword>
<dbReference type="RefSeq" id="WP_187719341.1">
    <property type="nucleotide sequence ID" value="NZ_JACTAH010000002.1"/>
</dbReference>
<dbReference type="InterPro" id="IPR006311">
    <property type="entry name" value="TAT_signal"/>
</dbReference>
<protein>
    <recommendedName>
        <fullName evidence="6">LPS-assembly lipoprotein LptE</fullName>
    </recommendedName>
</protein>
<evidence type="ECO:0000256" key="1">
    <source>
        <dbReference type="ARBA" id="ARBA00022729"/>
    </source>
</evidence>
<keyword evidence="4 6" id="KW-0998">Cell outer membrane</keyword>
<dbReference type="Pfam" id="PF04390">
    <property type="entry name" value="LptE"/>
    <property type="match status" value="1"/>
</dbReference>
<comment type="similarity">
    <text evidence="6">Belongs to the LptE lipoprotein family.</text>
</comment>
<proteinExistence type="inferred from homology"/>
<comment type="subcellular location">
    <subcellularLocation>
        <location evidence="6">Cell outer membrane</location>
        <topology evidence="6">Lipid-anchor</topology>
    </subcellularLocation>
</comment>
<accession>A0ABR9BE37</accession>
<evidence type="ECO:0000256" key="6">
    <source>
        <dbReference type="HAMAP-Rule" id="MF_01186"/>
    </source>
</evidence>
<reference evidence="9" key="1">
    <citation type="submission" date="2023-07" db="EMBL/GenBank/DDBJ databases">
        <title>Thauera sp. CAU 1555 isolated from sand of Yaerae Beach.</title>
        <authorList>
            <person name="Kim W."/>
        </authorList>
    </citation>
    <scope>NUCLEOTIDE SEQUENCE [LARGE SCALE GENOMIC DNA]</scope>
    <source>
        <strain evidence="9">CAU 1555</strain>
    </source>
</reference>
<keyword evidence="5 6" id="KW-0449">Lipoprotein</keyword>
<sequence length="168" mass="18533">MTQLSRRHLLTAAGALAASHLLAGCGFRLRGPQPLAFATIYLGTSENTGLGAQLARQVRTSGSTEVVGDPAQADVRLQILRDTFAREILSLTGAGKVREYQLTREFAFQLVDRDGAVLIPPTLLTAQRDYTFQDERILAKEQEEGLLLADMQNEIVRQLMRRLAAVRK</sequence>
<evidence type="ECO:0000256" key="5">
    <source>
        <dbReference type="ARBA" id="ARBA00023288"/>
    </source>
</evidence>
<dbReference type="PANTHER" id="PTHR38098:SF1">
    <property type="entry name" value="LPS-ASSEMBLY LIPOPROTEIN LPTE"/>
    <property type="match status" value="1"/>
</dbReference>
<evidence type="ECO:0000256" key="3">
    <source>
        <dbReference type="ARBA" id="ARBA00023139"/>
    </source>
</evidence>
<dbReference type="HAMAP" id="MF_01186">
    <property type="entry name" value="LPS_assembly_LptE"/>
    <property type="match status" value="1"/>
</dbReference>
<organism evidence="8 9">
    <name type="scientific">Thauera sedimentorum</name>
    <dbReference type="NCBI Taxonomy" id="2767595"/>
    <lineage>
        <taxon>Bacteria</taxon>
        <taxon>Pseudomonadati</taxon>
        <taxon>Pseudomonadota</taxon>
        <taxon>Betaproteobacteria</taxon>
        <taxon>Rhodocyclales</taxon>
        <taxon>Zoogloeaceae</taxon>
        <taxon>Thauera</taxon>
    </lineage>
</organism>
<comment type="function">
    <text evidence="6">Together with LptD, is involved in the assembly of lipopolysaccharide (LPS) at the surface of the outer membrane. Required for the proper assembly of LptD. Binds LPS and may serve as the LPS recognition site at the outer membrane.</text>
</comment>
<dbReference type="PANTHER" id="PTHR38098">
    <property type="entry name" value="LPS-ASSEMBLY LIPOPROTEIN LPTE"/>
    <property type="match status" value="1"/>
</dbReference>
<dbReference type="Proteomes" id="UP000603602">
    <property type="component" value="Unassembled WGS sequence"/>
</dbReference>
<evidence type="ECO:0000313" key="8">
    <source>
        <dbReference type="EMBL" id="MBD8504613.1"/>
    </source>
</evidence>
<dbReference type="PROSITE" id="PS51318">
    <property type="entry name" value="TAT"/>
    <property type="match status" value="1"/>
</dbReference>